<proteinExistence type="predicted"/>
<gene>
    <name evidence="2" type="ORF">S03H2_62270</name>
</gene>
<dbReference type="EMBL" id="BARU01040262">
    <property type="protein sequence ID" value="GAH89102.1"/>
    <property type="molecule type" value="Genomic_DNA"/>
</dbReference>
<name>X1J552_9ZZZZ</name>
<accession>X1J552</accession>
<evidence type="ECO:0000313" key="2">
    <source>
        <dbReference type="EMBL" id="GAH89102.1"/>
    </source>
</evidence>
<sequence length="74" mass="8289">MKESGFYPPGAEHDSNAPYNQPDEEYIVCPECGGYDKFCSVCDGLGSIIRTFEDDLADEETAAEEKGDRIRNEY</sequence>
<comment type="caution">
    <text evidence="2">The sequence shown here is derived from an EMBL/GenBank/DDBJ whole genome shotgun (WGS) entry which is preliminary data.</text>
</comment>
<protein>
    <submittedName>
        <fullName evidence="2">Uncharacterized protein</fullName>
    </submittedName>
</protein>
<evidence type="ECO:0000256" key="1">
    <source>
        <dbReference type="SAM" id="MobiDB-lite"/>
    </source>
</evidence>
<feature type="region of interest" description="Disordered" evidence="1">
    <location>
        <begin position="1"/>
        <end position="22"/>
    </location>
</feature>
<reference evidence="2" key="1">
    <citation type="journal article" date="2014" name="Front. Microbiol.">
        <title>High frequency of phylogenetically diverse reductive dehalogenase-homologous genes in deep subseafloor sedimentary metagenomes.</title>
        <authorList>
            <person name="Kawai M."/>
            <person name="Futagami T."/>
            <person name="Toyoda A."/>
            <person name="Takaki Y."/>
            <person name="Nishi S."/>
            <person name="Hori S."/>
            <person name="Arai W."/>
            <person name="Tsubouchi T."/>
            <person name="Morono Y."/>
            <person name="Uchiyama I."/>
            <person name="Ito T."/>
            <person name="Fujiyama A."/>
            <person name="Inagaki F."/>
            <person name="Takami H."/>
        </authorList>
    </citation>
    <scope>NUCLEOTIDE SEQUENCE</scope>
    <source>
        <strain evidence="2">Expedition CK06-06</strain>
    </source>
</reference>
<organism evidence="2">
    <name type="scientific">marine sediment metagenome</name>
    <dbReference type="NCBI Taxonomy" id="412755"/>
    <lineage>
        <taxon>unclassified sequences</taxon>
        <taxon>metagenomes</taxon>
        <taxon>ecological metagenomes</taxon>
    </lineage>
</organism>
<dbReference type="AlphaFoldDB" id="X1J552"/>